<dbReference type="Pfam" id="PF00246">
    <property type="entry name" value="Peptidase_M14"/>
    <property type="match status" value="1"/>
</dbReference>
<evidence type="ECO:0000256" key="8">
    <source>
        <dbReference type="ARBA" id="ARBA00022833"/>
    </source>
</evidence>
<dbReference type="Gene3D" id="2.60.40.3120">
    <property type="match status" value="1"/>
</dbReference>
<dbReference type="InterPro" id="IPR034286">
    <property type="entry name" value="M14_AGBL5-like"/>
</dbReference>
<feature type="region of interest" description="Disordered" evidence="13">
    <location>
        <begin position="692"/>
        <end position="758"/>
    </location>
</feature>
<evidence type="ECO:0000256" key="2">
    <source>
        <dbReference type="ARBA" id="ARBA00004496"/>
    </source>
</evidence>
<evidence type="ECO:0000259" key="14">
    <source>
        <dbReference type="PROSITE" id="PS52035"/>
    </source>
</evidence>
<dbReference type="CDD" id="cd06236">
    <property type="entry name" value="M14_AGBL5_like"/>
    <property type="match status" value="1"/>
</dbReference>
<feature type="region of interest" description="Disordered" evidence="13">
    <location>
        <begin position="1"/>
        <end position="27"/>
    </location>
</feature>
<feature type="compositionally biased region" description="Polar residues" evidence="13">
    <location>
        <begin position="713"/>
        <end position="731"/>
    </location>
</feature>
<feature type="compositionally biased region" description="Low complexity" evidence="13">
    <location>
        <begin position="667"/>
        <end position="677"/>
    </location>
</feature>
<comment type="caution">
    <text evidence="15">The sequence shown here is derived from an EMBL/GenBank/DDBJ whole genome shotgun (WGS) entry which is preliminary data.</text>
</comment>
<evidence type="ECO:0000256" key="6">
    <source>
        <dbReference type="ARBA" id="ARBA00022723"/>
    </source>
</evidence>
<evidence type="ECO:0000256" key="13">
    <source>
        <dbReference type="SAM" id="MobiDB-lite"/>
    </source>
</evidence>
<evidence type="ECO:0000256" key="1">
    <source>
        <dbReference type="ARBA" id="ARBA00001947"/>
    </source>
</evidence>
<protein>
    <recommendedName>
        <fullName evidence="11">tubulin-glutamate carboxypeptidase</fullName>
        <ecNumber evidence="11">3.4.17.24</ecNumber>
    </recommendedName>
</protein>
<dbReference type="InterPro" id="IPR050821">
    <property type="entry name" value="Cytosolic_carboxypeptidase"/>
</dbReference>
<name>A0A250WSP1_9CHLO</name>
<reference evidence="15 16" key="1">
    <citation type="submission" date="2017-08" db="EMBL/GenBank/DDBJ databases">
        <title>Acidophilic green algal genome provides insights into adaptation to an acidic environment.</title>
        <authorList>
            <person name="Hirooka S."/>
            <person name="Hirose Y."/>
            <person name="Kanesaki Y."/>
            <person name="Higuchi S."/>
            <person name="Fujiwara T."/>
            <person name="Onuma R."/>
            <person name="Era A."/>
            <person name="Ohbayashi R."/>
            <person name="Uzuka A."/>
            <person name="Nozaki H."/>
            <person name="Yoshikawa H."/>
            <person name="Miyagishima S.Y."/>
        </authorList>
    </citation>
    <scope>NUCLEOTIDE SEQUENCE [LARGE SCALE GENOMIC DNA]</scope>
    <source>
        <strain evidence="15 16">NIES-2499</strain>
    </source>
</reference>
<dbReference type="Gene3D" id="3.40.630.10">
    <property type="entry name" value="Zn peptidases"/>
    <property type="match status" value="1"/>
</dbReference>
<comment type="subcellular location">
    <subcellularLocation>
        <location evidence="2">Cytoplasm</location>
    </subcellularLocation>
</comment>
<feature type="active site" description="Proton donor/acceptor" evidence="12">
    <location>
        <position position="483"/>
    </location>
</feature>
<keyword evidence="9" id="KW-0482">Metalloprotease</keyword>
<keyword evidence="8" id="KW-0862">Zinc</keyword>
<evidence type="ECO:0000256" key="5">
    <source>
        <dbReference type="ARBA" id="ARBA00022670"/>
    </source>
</evidence>
<feature type="region of interest" description="Disordered" evidence="13">
    <location>
        <begin position="245"/>
        <end position="274"/>
    </location>
</feature>
<proteinExistence type="inferred from homology"/>
<evidence type="ECO:0000256" key="10">
    <source>
        <dbReference type="ARBA" id="ARBA00024524"/>
    </source>
</evidence>
<dbReference type="AlphaFoldDB" id="A0A250WSP1"/>
<dbReference type="STRING" id="1157962.A0A250WSP1"/>
<dbReference type="EC" id="3.4.17.24" evidence="11"/>
<feature type="compositionally biased region" description="Low complexity" evidence="13">
    <location>
        <begin position="732"/>
        <end position="751"/>
    </location>
</feature>
<dbReference type="GO" id="GO:0004181">
    <property type="term" value="F:metallocarboxypeptidase activity"/>
    <property type="evidence" value="ECO:0007669"/>
    <property type="project" value="InterPro"/>
</dbReference>
<dbReference type="PANTHER" id="PTHR12756">
    <property type="entry name" value="CYTOSOLIC CARBOXYPEPTIDASE"/>
    <property type="match status" value="1"/>
</dbReference>
<keyword evidence="16" id="KW-1185">Reference proteome</keyword>
<dbReference type="GO" id="GO:0005737">
    <property type="term" value="C:cytoplasm"/>
    <property type="evidence" value="ECO:0007669"/>
    <property type="project" value="UniProtKB-SubCell"/>
</dbReference>
<dbReference type="Proteomes" id="UP000232323">
    <property type="component" value="Unassembled WGS sequence"/>
</dbReference>
<feature type="region of interest" description="Disordered" evidence="13">
    <location>
        <begin position="828"/>
        <end position="852"/>
    </location>
</feature>
<comment type="cofactor">
    <cofactor evidence="1">
        <name>Zn(2+)</name>
        <dbReference type="ChEBI" id="CHEBI:29105"/>
    </cofactor>
</comment>
<dbReference type="GO" id="GO:0008270">
    <property type="term" value="F:zinc ion binding"/>
    <property type="evidence" value="ECO:0007669"/>
    <property type="project" value="InterPro"/>
</dbReference>
<dbReference type="SUPFAM" id="SSF53187">
    <property type="entry name" value="Zn-dependent exopeptidases"/>
    <property type="match status" value="1"/>
</dbReference>
<gene>
    <name evidence="15" type="ORF">CEUSTIGMA_g1307.t1</name>
</gene>
<keyword evidence="7" id="KW-0378">Hydrolase</keyword>
<dbReference type="InterPro" id="IPR000834">
    <property type="entry name" value="Peptidase_M14"/>
</dbReference>
<feature type="domain" description="Peptidase M14" evidence="14">
    <location>
        <begin position="190"/>
        <end position="512"/>
    </location>
</feature>
<evidence type="ECO:0000313" key="15">
    <source>
        <dbReference type="EMBL" id="GAX73857.1"/>
    </source>
</evidence>
<feature type="compositionally biased region" description="Low complexity" evidence="13">
    <location>
        <begin position="694"/>
        <end position="705"/>
    </location>
</feature>
<keyword evidence="5" id="KW-0645">Protease</keyword>
<comment type="catalytic activity">
    <reaction evidence="10">
        <text>C-terminal L-alpha-aminoacyl-L-glutamyl-L-glutamyl-[tubulin] + H2O = C-terminal L-alpha-aminoacyl-L-glutamyl-[tubulin] + L-glutamate</text>
        <dbReference type="Rhea" id="RHEA:63792"/>
        <dbReference type="Rhea" id="RHEA-COMP:16435"/>
        <dbReference type="Rhea" id="RHEA-COMP:16436"/>
        <dbReference type="ChEBI" id="CHEBI:15377"/>
        <dbReference type="ChEBI" id="CHEBI:29985"/>
        <dbReference type="ChEBI" id="CHEBI:149555"/>
        <dbReference type="ChEBI" id="CHEBI:149556"/>
        <dbReference type="EC" id="3.4.17.24"/>
    </reaction>
    <physiologicalReaction direction="left-to-right" evidence="10">
        <dbReference type="Rhea" id="RHEA:63793"/>
    </physiologicalReaction>
</comment>
<keyword evidence="6" id="KW-0479">Metal-binding</keyword>
<evidence type="ECO:0000256" key="12">
    <source>
        <dbReference type="PROSITE-ProRule" id="PRU01379"/>
    </source>
</evidence>
<evidence type="ECO:0000256" key="9">
    <source>
        <dbReference type="ARBA" id="ARBA00023049"/>
    </source>
</evidence>
<dbReference type="PROSITE" id="PS52035">
    <property type="entry name" value="PEPTIDASE_M14"/>
    <property type="match status" value="1"/>
</dbReference>
<feature type="region of interest" description="Disordered" evidence="13">
    <location>
        <begin position="634"/>
        <end position="677"/>
    </location>
</feature>
<evidence type="ECO:0000313" key="16">
    <source>
        <dbReference type="Proteomes" id="UP000232323"/>
    </source>
</evidence>
<evidence type="ECO:0000256" key="3">
    <source>
        <dbReference type="ARBA" id="ARBA00005988"/>
    </source>
</evidence>
<dbReference type="PANTHER" id="PTHR12756:SF12">
    <property type="entry name" value="CYTOSOLIC CARBOXYPEPTIDASE-LIKE PROTEIN 5"/>
    <property type="match status" value="1"/>
</dbReference>
<dbReference type="OrthoDB" id="10253041at2759"/>
<dbReference type="EMBL" id="BEGY01000005">
    <property type="protein sequence ID" value="GAX73857.1"/>
    <property type="molecule type" value="Genomic_DNA"/>
</dbReference>
<keyword evidence="4" id="KW-0963">Cytoplasm</keyword>
<evidence type="ECO:0000256" key="7">
    <source>
        <dbReference type="ARBA" id="ARBA00022801"/>
    </source>
</evidence>
<feature type="compositionally biased region" description="Acidic residues" evidence="13">
    <location>
        <begin position="250"/>
        <end position="264"/>
    </location>
</feature>
<comment type="similarity">
    <text evidence="3 12">Belongs to the peptidase M14 family.</text>
</comment>
<accession>A0A250WSP1</accession>
<dbReference type="GO" id="GO:0006508">
    <property type="term" value="P:proteolysis"/>
    <property type="evidence" value="ECO:0007669"/>
    <property type="project" value="UniProtKB-KW"/>
</dbReference>
<sequence>MAPASSEDEQHLISIRVPKSDPNRTGSTSWKVHKFTFRADFDSANLYDVHEGCNSMEVLLWTRRDCHSTPFERPTRTWFYYGVSGGKAGDVIMMTMMNLNKQGKLYSQDYRPWYWTNGEPEWRMAESKCMYKRDGEDFQLRFSHRFDSPQEVFFAFAIPFSYRDTQTMLSRIQVAHEDNQSLPAAEVTDDTPSLKGKVSRQTRLDTLDSRIYFRKQLLARSIEGRRVDVITITDCYGASGFQETLPEGVMTEEQEEQEREDAEEKEDRGDISEEEEALVQKRLLGPSALFRGKKVFFVSARVHPGETPSSHMFNGLLALLLRQHDPRAAALRRAFVFKLVPLVNPDGVYHGCYRTDTRGQNLNRYYLGSPDKDYQPSVWAIKQLLLYYAHHPMQKLEYYIDLHAHANKKGVFVYGNAHNGEEQLMSLLYSRLVALNHPAFDFLACNFTERNMSRPDKDGESKEGAGRVALFRETGLLHLYTVESNYNTVRESGIVPACSGESNGRASPPSGKRAPQRLTTGVLQGVGRALALAALDLKGTNPWSRLPASEYRSLEGMREWLITCLRSGQATRVNVLPYMDEQSVVSILEELPFMHFSRRLIAAASRRAPVVQGGWAPPPPKPFKIVWTPSAAASTKGAAVGTPEDSGRLPRTPTLPPIMRSQSTKESALGSGSQQAAGSSSSAAAAAVRVLRPSGSTSLKSRSSSATFGLGRTTASGHNSAPSSTVRLRQQSPTTSASTTSSAPKTAPTVSKLVKQRSANASAAQSKAAFGCESSPSQISMLREEAVDEVEKDEHNQPFWPRVKRECPADGVAVPTVASKDVLSAFRGMAENGSESDEDDNNELNGMQDGWH</sequence>
<evidence type="ECO:0000256" key="11">
    <source>
        <dbReference type="ARBA" id="ARBA00026108"/>
    </source>
</evidence>
<organism evidence="15 16">
    <name type="scientific">Chlamydomonas eustigma</name>
    <dbReference type="NCBI Taxonomy" id="1157962"/>
    <lineage>
        <taxon>Eukaryota</taxon>
        <taxon>Viridiplantae</taxon>
        <taxon>Chlorophyta</taxon>
        <taxon>core chlorophytes</taxon>
        <taxon>Chlorophyceae</taxon>
        <taxon>CS clade</taxon>
        <taxon>Chlamydomonadales</taxon>
        <taxon>Chlamydomonadaceae</taxon>
        <taxon>Chlamydomonas</taxon>
    </lineage>
</organism>
<evidence type="ECO:0000256" key="4">
    <source>
        <dbReference type="ARBA" id="ARBA00022490"/>
    </source>
</evidence>